<name>A0A6C0JHE6_9ZZZZ</name>
<feature type="domain" description="RmlD-like substrate binding" evidence="1">
    <location>
        <begin position="1"/>
        <end position="224"/>
    </location>
</feature>
<dbReference type="Pfam" id="PF04321">
    <property type="entry name" value="RmlD_sub_bind"/>
    <property type="match status" value="1"/>
</dbReference>
<accession>A0A6C0JHE6</accession>
<evidence type="ECO:0000259" key="1">
    <source>
        <dbReference type="Pfam" id="PF04321"/>
    </source>
</evidence>
<dbReference type="SUPFAM" id="SSF51735">
    <property type="entry name" value="NAD(P)-binding Rossmann-fold domains"/>
    <property type="match status" value="1"/>
</dbReference>
<dbReference type="InterPro" id="IPR029903">
    <property type="entry name" value="RmlD-like-bd"/>
</dbReference>
<proteinExistence type="predicted"/>
<dbReference type="InterPro" id="IPR036291">
    <property type="entry name" value="NAD(P)-bd_dom_sf"/>
</dbReference>
<reference evidence="2" key="1">
    <citation type="journal article" date="2020" name="Nature">
        <title>Giant virus diversity and host interactions through global metagenomics.</title>
        <authorList>
            <person name="Schulz F."/>
            <person name="Roux S."/>
            <person name="Paez-Espino D."/>
            <person name="Jungbluth S."/>
            <person name="Walsh D.A."/>
            <person name="Denef V.J."/>
            <person name="McMahon K.D."/>
            <person name="Konstantinidis K.T."/>
            <person name="Eloe-Fadrosh E.A."/>
            <person name="Kyrpides N.C."/>
            <person name="Woyke T."/>
        </authorList>
    </citation>
    <scope>NUCLEOTIDE SEQUENCE</scope>
    <source>
        <strain evidence="2">GVMAG-M-3300027708-39</strain>
    </source>
</reference>
<dbReference type="GO" id="GO:0019305">
    <property type="term" value="P:dTDP-rhamnose biosynthetic process"/>
    <property type="evidence" value="ECO:0007669"/>
    <property type="project" value="TreeGrafter"/>
</dbReference>
<sequence length="268" mass="30762">MKIFLFGSSGMLGRYVYSVLIKNYNVKCINRNQYDIVNDNDNIDKLNESLFDTTNEDIIINCCGIIPQKTKQNDYKTYILGNTLFPHKLESISKEKNARFIHITTDCVFDGKTGNYNEDSLHTACDLYGISKSLGEPNDSTVIRTSIIGEELFGKKSLLEWVKSNKNGEINGYTNHYWNGVTCLTLANFIKTMIDNGNFWKGVKHIFSKNIVSKYDLCCYINEIYHLNIKINKYEDTNAKNMTLTGEIEINKSIYEQICEINNNIKLT</sequence>
<dbReference type="GO" id="GO:0008831">
    <property type="term" value="F:dTDP-4-dehydrorhamnose reductase activity"/>
    <property type="evidence" value="ECO:0007669"/>
    <property type="project" value="TreeGrafter"/>
</dbReference>
<organism evidence="2">
    <name type="scientific">viral metagenome</name>
    <dbReference type="NCBI Taxonomy" id="1070528"/>
    <lineage>
        <taxon>unclassified sequences</taxon>
        <taxon>metagenomes</taxon>
        <taxon>organismal metagenomes</taxon>
    </lineage>
</organism>
<dbReference type="Gene3D" id="3.40.50.720">
    <property type="entry name" value="NAD(P)-binding Rossmann-like Domain"/>
    <property type="match status" value="1"/>
</dbReference>
<dbReference type="EMBL" id="MN740394">
    <property type="protein sequence ID" value="QHU04196.1"/>
    <property type="molecule type" value="Genomic_DNA"/>
</dbReference>
<evidence type="ECO:0000313" key="2">
    <source>
        <dbReference type="EMBL" id="QHU04196.1"/>
    </source>
</evidence>
<protein>
    <recommendedName>
        <fullName evidence="1">RmlD-like substrate binding domain-containing protein</fullName>
    </recommendedName>
</protein>
<dbReference type="PANTHER" id="PTHR10491:SF4">
    <property type="entry name" value="METHIONINE ADENOSYLTRANSFERASE 2 SUBUNIT BETA"/>
    <property type="match status" value="1"/>
</dbReference>
<dbReference type="InterPro" id="IPR005913">
    <property type="entry name" value="dTDP_dehydrorham_reduct"/>
</dbReference>
<dbReference type="PANTHER" id="PTHR10491">
    <property type="entry name" value="DTDP-4-DEHYDRORHAMNOSE REDUCTASE"/>
    <property type="match status" value="1"/>
</dbReference>
<dbReference type="GO" id="GO:0005829">
    <property type="term" value="C:cytosol"/>
    <property type="evidence" value="ECO:0007669"/>
    <property type="project" value="TreeGrafter"/>
</dbReference>
<dbReference type="AlphaFoldDB" id="A0A6C0JHE6"/>